<accession>A0A2Z6Q5Q6</accession>
<dbReference type="EMBL" id="BLAL01000218">
    <property type="protein sequence ID" value="GES92806.1"/>
    <property type="molecule type" value="Genomic_DNA"/>
</dbReference>
<sequence length="103" mass="11897">MRKGVVAEIARQLANWNVQTSKMAQLQYGFNVEHLPTIRTPNITFVPQNTVVWLTEEQHWTLQGPLFTATFVVKVADIGRDIHDPKFKADKMFKEELMHFSLA</sequence>
<comment type="caution">
    <text evidence="1">The sequence shown here is derived from an EMBL/GenBank/DDBJ whole genome shotgun (WGS) entry which is preliminary data.</text>
</comment>
<dbReference type="Proteomes" id="UP000615446">
    <property type="component" value="Unassembled WGS sequence"/>
</dbReference>
<keyword evidence="3" id="KW-1185">Reference proteome</keyword>
<evidence type="ECO:0000313" key="1">
    <source>
        <dbReference type="EMBL" id="GBB84865.1"/>
    </source>
</evidence>
<proteinExistence type="predicted"/>
<dbReference type="AlphaFoldDB" id="A0A2Z6Q5Q6"/>
<dbReference type="Proteomes" id="UP000247702">
    <property type="component" value="Unassembled WGS sequence"/>
</dbReference>
<gene>
    <name evidence="2" type="ORF">RCL2_001956500</name>
    <name evidence="1" type="ORF">RclHR1_11440004</name>
</gene>
<evidence type="ECO:0000313" key="3">
    <source>
        <dbReference type="Proteomes" id="UP000247702"/>
    </source>
</evidence>
<organism evidence="1 3">
    <name type="scientific">Rhizophagus clarus</name>
    <dbReference type="NCBI Taxonomy" id="94130"/>
    <lineage>
        <taxon>Eukaryota</taxon>
        <taxon>Fungi</taxon>
        <taxon>Fungi incertae sedis</taxon>
        <taxon>Mucoromycota</taxon>
        <taxon>Glomeromycotina</taxon>
        <taxon>Glomeromycetes</taxon>
        <taxon>Glomerales</taxon>
        <taxon>Glomeraceae</taxon>
        <taxon>Rhizophagus</taxon>
    </lineage>
</organism>
<evidence type="ECO:0000313" key="2">
    <source>
        <dbReference type="EMBL" id="GES92806.1"/>
    </source>
</evidence>
<dbReference type="EMBL" id="BEXD01000163">
    <property type="protein sequence ID" value="GBB84865.1"/>
    <property type="molecule type" value="Genomic_DNA"/>
</dbReference>
<protein>
    <submittedName>
        <fullName evidence="1">Uncharacterized protein</fullName>
    </submittedName>
</protein>
<name>A0A2Z6Q5Q6_9GLOM</name>
<reference evidence="2" key="2">
    <citation type="submission" date="2019-10" db="EMBL/GenBank/DDBJ databases">
        <title>Conservation and host-specific expression of non-tandemly repeated heterogenous ribosome RNA gene in arbuscular mycorrhizal fungi.</title>
        <authorList>
            <person name="Maeda T."/>
            <person name="Kobayashi Y."/>
            <person name="Nakagawa T."/>
            <person name="Ezawa T."/>
            <person name="Yamaguchi K."/>
            <person name="Bino T."/>
            <person name="Nishimoto Y."/>
            <person name="Shigenobu S."/>
            <person name="Kawaguchi M."/>
        </authorList>
    </citation>
    <scope>NUCLEOTIDE SEQUENCE</scope>
    <source>
        <strain evidence="2">HR1</strain>
    </source>
</reference>
<reference evidence="1 3" key="1">
    <citation type="submission" date="2017-11" db="EMBL/GenBank/DDBJ databases">
        <title>The genome of Rhizophagus clarus HR1 reveals common genetic basis of auxotrophy among arbuscular mycorrhizal fungi.</title>
        <authorList>
            <person name="Kobayashi Y."/>
        </authorList>
    </citation>
    <scope>NUCLEOTIDE SEQUENCE [LARGE SCALE GENOMIC DNA]</scope>
    <source>
        <strain evidence="1 3">HR1</strain>
    </source>
</reference>